<dbReference type="PANTHER" id="PTHR45661:SF3">
    <property type="entry name" value="IG-LIKE DOMAIN-CONTAINING PROTEIN"/>
    <property type="match status" value="1"/>
</dbReference>
<dbReference type="SUPFAM" id="SSF52058">
    <property type="entry name" value="L domain-like"/>
    <property type="match status" value="1"/>
</dbReference>
<dbReference type="InterPro" id="IPR053139">
    <property type="entry name" value="Surface_bspA-like"/>
</dbReference>
<dbReference type="Pfam" id="PF13306">
    <property type="entry name" value="LRR_5"/>
    <property type="match status" value="2"/>
</dbReference>
<dbReference type="EMBL" id="GDID01000674">
    <property type="protein sequence ID" value="JAP95932.1"/>
    <property type="molecule type" value="Transcribed_RNA"/>
</dbReference>
<feature type="region of interest" description="Disordered" evidence="1">
    <location>
        <begin position="1"/>
        <end position="44"/>
    </location>
</feature>
<accession>A0A146KGW4</accession>
<reference evidence="2" key="1">
    <citation type="submission" date="2015-07" db="EMBL/GenBank/DDBJ databases">
        <title>Adaptation to a free-living lifestyle via gene acquisitions in the diplomonad Trepomonas sp. PC1.</title>
        <authorList>
            <person name="Xu F."/>
            <person name="Jerlstrom-Hultqvist J."/>
            <person name="Kolisko M."/>
            <person name="Simpson A.G.B."/>
            <person name="Roger A.J."/>
            <person name="Svard S.G."/>
            <person name="Andersson J.O."/>
        </authorList>
    </citation>
    <scope>NUCLEOTIDE SEQUENCE</scope>
    <source>
        <strain evidence="2">PC1</strain>
    </source>
</reference>
<feature type="compositionally biased region" description="Basic and acidic residues" evidence="1">
    <location>
        <begin position="8"/>
        <end position="23"/>
    </location>
</feature>
<gene>
    <name evidence="2" type="ORF">TPC1_10900</name>
</gene>
<feature type="non-terminal residue" evidence="2">
    <location>
        <position position="380"/>
    </location>
</feature>
<feature type="non-terminal residue" evidence="2">
    <location>
        <position position="1"/>
    </location>
</feature>
<dbReference type="PANTHER" id="PTHR45661">
    <property type="entry name" value="SURFACE ANTIGEN"/>
    <property type="match status" value="1"/>
</dbReference>
<dbReference type="Gene3D" id="3.80.10.10">
    <property type="entry name" value="Ribonuclease Inhibitor"/>
    <property type="match status" value="2"/>
</dbReference>
<name>A0A146KGW4_9EUKA</name>
<organism evidence="2">
    <name type="scientific">Trepomonas sp. PC1</name>
    <dbReference type="NCBI Taxonomy" id="1076344"/>
    <lineage>
        <taxon>Eukaryota</taxon>
        <taxon>Metamonada</taxon>
        <taxon>Diplomonadida</taxon>
        <taxon>Hexamitidae</taxon>
        <taxon>Hexamitinae</taxon>
        <taxon>Trepomonas</taxon>
    </lineage>
</organism>
<evidence type="ECO:0000256" key="1">
    <source>
        <dbReference type="SAM" id="MobiDB-lite"/>
    </source>
</evidence>
<dbReference type="InterPro" id="IPR032675">
    <property type="entry name" value="LRR_dom_sf"/>
</dbReference>
<proteinExistence type="predicted"/>
<protein>
    <submittedName>
        <fullName evidence="2">Leucine rich repeats-containing protein</fullName>
    </submittedName>
</protein>
<dbReference type="InterPro" id="IPR026906">
    <property type="entry name" value="LRR_5"/>
</dbReference>
<feature type="compositionally biased region" description="Basic and acidic residues" evidence="1">
    <location>
        <begin position="34"/>
        <end position="44"/>
    </location>
</feature>
<dbReference type="AlphaFoldDB" id="A0A146KGW4"/>
<evidence type="ECO:0000313" key="2">
    <source>
        <dbReference type="EMBL" id="JAP95932.1"/>
    </source>
</evidence>
<sequence>SQKQPENTMEKEVIYPKHQKSNETTRINQKQPKKSQESKKDERLKQSVVFNRAQSPQKRLYLPTLTQKVVKVPDFEPKIFEAAKHNFTQTNDFKSFARVQSSLKKLDQQCKNLANLDGLLLLELVQIPTHAFYFNTQLKVIIAPKVNVLVPYMVSCCQNLEVLQMQSVTINKGVLRISKGFSHIPERCFFFSDKVTHILLSDVETIADECFHSHHGLVFVDGPKVQTLGNQCFASCEKLTNMNMPNLGKFGYYAFNQNEKLKRFVALSSNPMFRMLINEFNGCKALQFVIINGVEYVGQNSFQGCLHLRYAKFVNLTEIGEHGFEGCVKLRFVKSQKLNIVKQRAFAGCVELRQVGGPLGTVAVDAFQKCEKYQVAAVIK</sequence>